<protein>
    <submittedName>
        <fullName evidence="7">YhgE/Pip domain-containing protein</fullName>
    </submittedName>
</protein>
<dbReference type="NCBIfam" id="TIGR03062">
    <property type="entry name" value="pip_yhgE_Cterm"/>
    <property type="match status" value="1"/>
</dbReference>
<dbReference type="NCBIfam" id="TIGR03061">
    <property type="entry name" value="pip_yhgE_Nterm"/>
    <property type="match status" value="1"/>
</dbReference>
<dbReference type="Proteomes" id="UP001526225">
    <property type="component" value="Unassembled WGS sequence"/>
</dbReference>
<dbReference type="PANTHER" id="PTHR43077:SF5">
    <property type="entry name" value="PHAGE INFECTION PROTEIN"/>
    <property type="match status" value="1"/>
</dbReference>
<accession>A0ABT3E4X8</accession>
<feature type="transmembrane region" description="Helical" evidence="5">
    <location>
        <begin position="833"/>
        <end position="856"/>
    </location>
</feature>
<reference evidence="7 8" key="1">
    <citation type="submission" date="2022-10" db="EMBL/GenBank/DDBJ databases">
        <title>Weissella fermenti sp. nov., isolated from fermented cabbage.</title>
        <authorList>
            <person name="Lee J.K."/>
            <person name="Baek J.H."/>
            <person name="Choi D.G."/>
            <person name="Kim J.M."/>
            <person name="Jeon C.O."/>
        </authorList>
    </citation>
    <scope>NUCLEOTIDE SEQUENCE [LARGE SCALE GENOMIC DNA]</scope>
    <source>
        <strain evidence="7 8">KACC 18534</strain>
    </source>
</reference>
<dbReference type="InterPro" id="IPR051328">
    <property type="entry name" value="T7SS_ABC-Transporter"/>
</dbReference>
<evidence type="ECO:0000256" key="4">
    <source>
        <dbReference type="ARBA" id="ARBA00023136"/>
    </source>
</evidence>
<feature type="domain" description="ABC-2 type transporter transmembrane" evidence="6">
    <location>
        <begin position="759"/>
        <end position="965"/>
    </location>
</feature>
<keyword evidence="3 5" id="KW-1133">Transmembrane helix</keyword>
<dbReference type="InterPro" id="IPR017500">
    <property type="entry name" value="Phage_infect_YhgE_N"/>
</dbReference>
<evidence type="ECO:0000313" key="8">
    <source>
        <dbReference type="Proteomes" id="UP001526225"/>
    </source>
</evidence>
<feature type="transmembrane region" description="Helical" evidence="5">
    <location>
        <begin position="793"/>
        <end position="812"/>
    </location>
</feature>
<dbReference type="SUPFAM" id="SSF58104">
    <property type="entry name" value="Methyl-accepting chemotaxis protein (MCP) signaling domain"/>
    <property type="match status" value="2"/>
</dbReference>
<keyword evidence="8" id="KW-1185">Reference proteome</keyword>
<proteinExistence type="predicted"/>
<feature type="domain" description="ABC-2 type transporter transmembrane" evidence="6">
    <location>
        <begin position="17"/>
        <end position="163"/>
    </location>
</feature>
<keyword evidence="4 5" id="KW-0472">Membrane</keyword>
<dbReference type="InterPro" id="IPR017501">
    <property type="entry name" value="Phage_infect_YhgE_C"/>
</dbReference>
<dbReference type="Gene3D" id="3.40.1710.10">
    <property type="entry name" value="abc type-2 transporter like domain"/>
    <property type="match status" value="1"/>
</dbReference>
<dbReference type="NCBIfam" id="TIGR03057">
    <property type="entry name" value="xxxLxxG_by_4"/>
    <property type="match status" value="9"/>
</dbReference>
<dbReference type="EMBL" id="JAOZFE010000004">
    <property type="protein sequence ID" value="MCW0953464.1"/>
    <property type="molecule type" value="Genomic_DNA"/>
</dbReference>
<evidence type="ECO:0000313" key="7">
    <source>
        <dbReference type="EMBL" id="MCW0953464.1"/>
    </source>
</evidence>
<name>A0ABT3E4X8_9LACO</name>
<comment type="caution">
    <text evidence="7">The sequence shown here is derived from an EMBL/GenBank/DDBJ whole genome shotgun (WGS) entry which is preliminary data.</text>
</comment>
<evidence type="ECO:0000259" key="6">
    <source>
        <dbReference type="Pfam" id="PF12698"/>
    </source>
</evidence>
<dbReference type="PANTHER" id="PTHR43077">
    <property type="entry name" value="TRANSPORT PERMEASE YVFS-RELATED"/>
    <property type="match status" value="1"/>
</dbReference>
<dbReference type="InterPro" id="IPR013525">
    <property type="entry name" value="ABC2_TM"/>
</dbReference>
<feature type="transmembrane region" description="Helical" evidence="5">
    <location>
        <begin position="862"/>
        <end position="883"/>
    </location>
</feature>
<sequence length="989" mass="104050">MLKQELAKVKKNRLLMVTLIVVMLIPSIYSTIFLKSMWDTYERMDNFPVAVINNDKAASKAGKEINIGEELTKTLDKSSDMDFNMMSADEAREGLDAGKYFMAITIPEDFSSDSLTLMDKNPKPMNLTYETSAGHNFTASKFSEIAAGRIKSEVQSNVTRTYAQTVLSQFKKAGLGLEQAGDGAKTLANGLTQLTDGSGKLDEGANKLNDGLAEFGPGLTKYTNGVGTAANGTQQLAAGGVKLQDGINQYTGGVETAASSVPELNAGIQQYTAGVDKAAGNVPTLNAGIYAYTAGVDQAASSVPELNAGIQQYTAGVDKAAGKVPTLNAGIQQYTAGVDKAAGNVPTLNAGIQQYTAGVDKAADNVPTLKSGIKQYTDGVKQAEAGNKQLVAGSKQVSDGLTKLNDSLHSDDVAKLTAGMAEYKKQVAALKTMSAGKNPEQEKILANMDSMATQVATLGELVKSKDLSDADRAALGKSVLTLKGNLEDLGKSLQAQAQKASQLGQLADGYNQLYAGMTGYVANTQEATKKLAPGAQKVAAGTKDVNAGLAKLVGKNAELNAGTTQLADGLQQLQGNSGKLSDGSNQLASGLQQLQANSGKLNDGSNQLTSGLQQLQANSGKLSGGSNQLTSGLQQLQANSSKLNDGSNQLAAGLQQLSGNSAKLTDGSQKLTGGLQMLQSKNGDLLAGANQAVGGINKLNGGLSELNANTGRLQSAVSQLNDGSGQLANGAGQLTVGLVKANDGADELGEKLTEGGEQVKQVRDDKANLDMFATPIKETHKDRTSVKNNGTGMAPYMIAIYVFVGMITLMAAMNLTEPSVYPKSAFTWWLSKYTIPFVLVFMGAIITTLVSVAIIGLTPVNFTAFLISLIVIAIMDMSIVYFFTAAFGKIGTFLSLILLVLQLSASGGTYPIELSSGFFQWLHPYLPMTYAIQALRGSLSTGLSVTEPVLIMFMIFVAFSLLSWLYFAIQKSKRYRFEDTMSNESDLNN</sequence>
<keyword evidence="2 5" id="KW-0812">Transmembrane</keyword>
<dbReference type="Gene3D" id="1.10.287.950">
    <property type="entry name" value="Methyl-accepting chemotaxis protein"/>
    <property type="match status" value="3"/>
</dbReference>
<evidence type="ECO:0000256" key="3">
    <source>
        <dbReference type="ARBA" id="ARBA00022989"/>
    </source>
</evidence>
<evidence type="ECO:0000256" key="1">
    <source>
        <dbReference type="ARBA" id="ARBA00004141"/>
    </source>
</evidence>
<gene>
    <name evidence="7" type="ORF">OIT44_05190</name>
</gene>
<organism evidence="7 8">
    <name type="scientific">Weissella ceti</name>
    <dbReference type="NCBI Taxonomy" id="759620"/>
    <lineage>
        <taxon>Bacteria</taxon>
        <taxon>Bacillati</taxon>
        <taxon>Bacillota</taxon>
        <taxon>Bacilli</taxon>
        <taxon>Lactobacillales</taxon>
        <taxon>Lactobacillaceae</taxon>
        <taxon>Weissella</taxon>
    </lineage>
</organism>
<comment type="subcellular location">
    <subcellularLocation>
        <location evidence="1">Membrane</location>
        <topology evidence="1">Multi-pass membrane protein</topology>
    </subcellularLocation>
</comment>
<dbReference type="InterPro" id="IPR023908">
    <property type="entry name" value="xxxLxxG_rpt"/>
</dbReference>
<evidence type="ECO:0000256" key="5">
    <source>
        <dbReference type="SAM" id="Phobius"/>
    </source>
</evidence>
<feature type="transmembrane region" description="Helical" evidence="5">
    <location>
        <begin position="949"/>
        <end position="969"/>
    </location>
</feature>
<evidence type="ECO:0000256" key="2">
    <source>
        <dbReference type="ARBA" id="ARBA00022692"/>
    </source>
</evidence>
<dbReference type="RefSeq" id="WP_213408976.1">
    <property type="nucleotide sequence ID" value="NZ_CP074441.1"/>
</dbReference>
<dbReference type="Pfam" id="PF12698">
    <property type="entry name" value="ABC2_membrane_3"/>
    <property type="match status" value="2"/>
</dbReference>
<feature type="transmembrane region" description="Helical" evidence="5">
    <location>
        <begin position="890"/>
        <end position="912"/>
    </location>
</feature>